<evidence type="ECO:0000256" key="6">
    <source>
        <dbReference type="ARBA" id="ARBA00022741"/>
    </source>
</evidence>
<evidence type="ECO:0000259" key="11">
    <source>
        <dbReference type="Pfam" id="PF02875"/>
    </source>
</evidence>
<dbReference type="GO" id="GO:0071555">
    <property type="term" value="P:cell wall organization"/>
    <property type="evidence" value="ECO:0007669"/>
    <property type="project" value="UniProtKB-KW"/>
</dbReference>
<dbReference type="HOGENOM" id="CLU_032540_3_0_5"/>
<accession>Q07PT5</accession>
<feature type="binding site" evidence="9">
    <location>
        <begin position="133"/>
        <end position="139"/>
    </location>
    <ligand>
        <name>ATP</name>
        <dbReference type="ChEBI" id="CHEBI:30616"/>
    </ligand>
</feature>
<evidence type="ECO:0000256" key="5">
    <source>
        <dbReference type="ARBA" id="ARBA00022618"/>
    </source>
</evidence>
<dbReference type="InterPro" id="IPR018109">
    <property type="entry name" value="Folylpolyglutamate_synth_CS"/>
</dbReference>
<comment type="subcellular location">
    <subcellularLocation>
        <location evidence="1 9 10">Cytoplasm</location>
    </subcellularLocation>
</comment>
<dbReference type="GO" id="GO:0005524">
    <property type="term" value="F:ATP binding"/>
    <property type="evidence" value="ECO:0007669"/>
    <property type="project" value="UniProtKB-UniRule"/>
</dbReference>
<evidence type="ECO:0000256" key="2">
    <source>
        <dbReference type="ARBA" id="ARBA00004752"/>
    </source>
</evidence>
<keyword evidence="8 9" id="KW-0131">Cell cycle</keyword>
<dbReference type="Gene3D" id="3.40.1190.10">
    <property type="entry name" value="Mur-like, catalytic domain"/>
    <property type="match status" value="1"/>
</dbReference>
<dbReference type="InterPro" id="IPR013221">
    <property type="entry name" value="Mur_ligase_cen"/>
</dbReference>
<evidence type="ECO:0000256" key="9">
    <source>
        <dbReference type="HAMAP-Rule" id="MF_00639"/>
    </source>
</evidence>
<dbReference type="HAMAP" id="MF_00639">
    <property type="entry name" value="MurD"/>
    <property type="match status" value="1"/>
</dbReference>
<organism evidence="13">
    <name type="scientific">Rhodopseudomonas palustris (strain BisA53)</name>
    <dbReference type="NCBI Taxonomy" id="316055"/>
    <lineage>
        <taxon>Bacteria</taxon>
        <taxon>Pseudomonadati</taxon>
        <taxon>Pseudomonadota</taxon>
        <taxon>Alphaproteobacteria</taxon>
        <taxon>Hyphomicrobiales</taxon>
        <taxon>Nitrobacteraceae</taxon>
        <taxon>Rhodopseudomonas</taxon>
    </lineage>
</organism>
<dbReference type="KEGG" id="rpe:RPE_2105"/>
<feature type="domain" description="Mur ligase C-terminal" evidence="11">
    <location>
        <begin position="334"/>
        <end position="452"/>
    </location>
</feature>
<comment type="similarity">
    <text evidence="9">Belongs to the MurCDEF family.</text>
</comment>
<evidence type="ECO:0000256" key="1">
    <source>
        <dbReference type="ARBA" id="ARBA00004496"/>
    </source>
</evidence>
<dbReference type="EMBL" id="CP000463">
    <property type="protein sequence ID" value="ABJ06049.1"/>
    <property type="molecule type" value="Genomic_DNA"/>
</dbReference>
<dbReference type="Gene3D" id="3.40.50.720">
    <property type="entry name" value="NAD(P)-binding Rossmann-like Domain"/>
    <property type="match status" value="1"/>
</dbReference>
<dbReference type="Gene3D" id="3.90.190.20">
    <property type="entry name" value="Mur ligase, C-terminal domain"/>
    <property type="match status" value="1"/>
</dbReference>
<dbReference type="Pfam" id="PF02875">
    <property type="entry name" value="Mur_ligase_C"/>
    <property type="match status" value="1"/>
</dbReference>
<evidence type="ECO:0000313" key="13">
    <source>
        <dbReference type="EMBL" id="ABJ06049.1"/>
    </source>
</evidence>
<sequence length="482" mass="50344">MGPAQCAEREAAVIPVTSFAGKMVAVFGLGGSGLASCHALKAGGAEVIACDDDLDRMVQAAQAGFITADLRGVPWQNFAALILTPGVPLTHPAPHWTVLAAREAGVEVIGDVELFCRERLRHAPEAPFVAITGTNGKSTTTALIAHLMRQAGYDTQMGGNIGTAILSLQPPQNGRVHVIEMSSYQIDLTPSLDPSVGIMLNVTEDHIDRHGSIENYAAVKERLVAGVLPQGCAIIGVDDGFGRDMADRLERAGQPVLRVSVKGPLADGIIVEHETIVKVAGGARQEIARIGGIGSLRGLHNAQNAACAAAAVLALGVRGETLQQGLRSFPGLAHRMEQVGRQAGNQGATLFVNDSKGTNADATAKALSSFGDIFWIAGGKPKTGGIESLAEFFPRIRKAYLIGAAAQEFAATLEGRVAYEISETLDVAVPHAARDAAASGLPEPVVLLSPACASFDQFRNFEIRGTHFRDLVTALPGVAAVV</sequence>
<keyword evidence="9 10" id="KW-0573">Peptidoglycan synthesis</keyword>
<proteinExistence type="inferred from homology"/>
<dbReference type="InterPro" id="IPR004101">
    <property type="entry name" value="Mur_ligase_C"/>
</dbReference>
<evidence type="ECO:0000256" key="4">
    <source>
        <dbReference type="ARBA" id="ARBA00022598"/>
    </source>
</evidence>
<keyword evidence="7 9" id="KW-0067">ATP-binding</keyword>
<dbReference type="GO" id="GO:0008360">
    <property type="term" value="P:regulation of cell shape"/>
    <property type="evidence" value="ECO:0007669"/>
    <property type="project" value="UniProtKB-KW"/>
</dbReference>
<evidence type="ECO:0000256" key="8">
    <source>
        <dbReference type="ARBA" id="ARBA00023306"/>
    </source>
</evidence>
<dbReference type="EC" id="6.3.2.9" evidence="9 10"/>
<comment type="function">
    <text evidence="9 10">Cell wall formation. Catalyzes the addition of glutamate to the nucleotide precursor UDP-N-acetylmuramoyl-L-alanine (UMA).</text>
</comment>
<keyword evidence="3 9" id="KW-0963">Cytoplasm</keyword>
<feature type="domain" description="Mur ligase central" evidence="12">
    <location>
        <begin position="131"/>
        <end position="312"/>
    </location>
</feature>
<dbReference type="GO" id="GO:0008764">
    <property type="term" value="F:UDP-N-acetylmuramoylalanine-D-glutamate ligase activity"/>
    <property type="evidence" value="ECO:0007669"/>
    <property type="project" value="UniProtKB-UniRule"/>
</dbReference>
<evidence type="ECO:0000256" key="7">
    <source>
        <dbReference type="ARBA" id="ARBA00022840"/>
    </source>
</evidence>
<evidence type="ECO:0000256" key="10">
    <source>
        <dbReference type="RuleBase" id="RU003664"/>
    </source>
</evidence>
<dbReference type="NCBIfam" id="TIGR01087">
    <property type="entry name" value="murD"/>
    <property type="match status" value="1"/>
</dbReference>
<dbReference type="GO" id="GO:0005737">
    <property type="term" value="C:cytoplasm"/>
    <property type="evidence" value="ECO:0007669"/>
    <property type="project" value="UniProtKB-SubCell"/>
</dbReference>
<dbReference type="InterPro" id="IPR036615">
    <property type="entry name" value="Mur_ligase_C_dom_sf"/>
</dbReference>
<dbReference type="InterPro" id="IPR036565">
    <property type="entry name" value="Mur-like_cat_sf"/>
</dbReference>
<keyword evidence="9 10" id="KW-0961">Cell wall biogenesis/degradation</keyword>
<name>Q07PT5_RHOP5</name>
<dbReference type="STRING" id="316055.RPE_2105"/>
<dbReference type="PANTHER" id="PTHR43692:SF1">
    <property type="entry name" value="UDP-N-ACETYLMURAMOYLALANINE--D-GLUTAMATE LIGASE"/>
    <property type="match status" value="1"/>
</dbReference>
<comment type="pathway">
    <text evidence="2 9 10">Cell wall biogenesis; peptidoglycan biosynthesis.</text>
</comment>
<evidence type="ECO:0000259" key="12">
    <source>
        <dbReference type="Pfam" id="PF08245"/>
    </source>
</evidence>
<dbReference type="eggNOG" id="COG0771">
    <property type="taxonomic scope" value="Bacteria"/>
</dbReference>
<dbReference type="SUPFAM" id="SSF51984">
    <property type="entry name" value="MurCD N-terminal domain"/>
    <property type="match status" value="1"/>
</dbReference>
<reference evidence="13" key="1">
    <citation type="submission" date="2006-09" db="EMBL/GenBank/DDBJ databases">
        <title>Complete sequence of Rhodopseudomonas palustris BisA53.</title>
        <authorList>
            <consortium name="US DOE Joint Genome Institute"/>
            <person name="Copeland A."/>
            <person name="Lucas S."/>
            <person name="Lapidus A."/>
            <person name="Barry K."/>
            <person name="Detter J.C."/>
            <person name="Glavina del Rio T."/>
            <person name="Hammon N."/>
            <person name="Israni S."/>
            <person name="Dalin E."/>
            <person name="Tice H."/>
            <person name="Pitluck S."/>
            <person name="Chain P."/>
            <person name="Malfatti S."/>
            <person name="Shin M."/>
            <person name="Vergez L."/>
            <person name="Schmutz J."/>
            <person name="Larimer F."/>
            <person name="Land M."/>
            <person name="Hauser L."/>
            <person name="Pelletier D.A."/>
            <person name="Kyrpides N."/>
            <person name="Kim E."/>
            <person name="Harwood C.S."/>
            <person name="Oda Y."/>
            <person name="Richardson P."/>
        </authorList>
    </citation>
    <scope>NUCLEOTIDE SEQUENCE [LARGE SCALE GENOMIC DNA]</scope>
    <source>
        <strain evidence="13">BisA53</strain>
    </source>
</reference>
<keyword evidence="9 10" id="KW-0133">Cell shape</keyword>
<dbReference type="AlphaFoldDB" id="Q07PT5"/>
<dbReference type="GO" id="GO:0009252">
    <property type="term" value="P:peptidoglycan biosynthetic process"/>
    <property type="evidence" value="ECO:0007669"/>
    <property type="project" value="UniProtKB-UniRule"/>
</dbReference>
<dbReference type="SUPFAM" id="SSF53623">
    <property type="entry name" value="MurD-like peptide ligases, catalytic domain"/>
    <property type="match status" value="1"/>
</dbReference>
<dbReference type="PANTHER" id="PTHR43692">
    <property type="entry name" value="UDP-N-ACETYLMURAMOYLALANINE--D-GLUTAMATE LIGASE"/>
    <property type="match status" value="1"/>
</dbReference>
<comment type="catalytic activity">
    <reaction evidence="9 10">
        <text>UDP-N-acetyl-alpha-D-muramoyl-L-alanine + D-glutamate + ATP = UDP-N-acetyl-alpha-D-muramoyl-L-alanyl-D-glutamate + ADP + phosphate + H(+)</text>
        <dbReference type="Rhea" id="RHEA:16429"/>
        <dbReference type="ChEBI" id="CHEBI:15378"/>
        <dbReference type="ChEBI" id="CHEBI:29986"/>
        <dbReference type="ChEBI" id="CHEBI:30616"/>
        <dbReference type="ChEBI" id="CHEBI:43474"/>
        <dbReference type="ChEBI" id="CHEBI:83898"/>
        <dbReference type="ChEBI" id="CHEBI:83900"/>
        <dbReference type="ChEBI" id="CHEBI:456216"/>
        <dbReference type="EC" id="6.3.2.9"/>
    </reaction>
</comment>
<dbReference type="GO" id="GO:0051301">
    <property type="term" value="P:cell division"/>
    <property type="evidence" value="ECO:0007669"/>
    <property type="project" value="UniProtKB-KW"/>
</dbReference>
<dbReference type="PROSITE" id="PS01011">
    <property type="entry name" value="FOLYLPOLYGLU_SYNT_1"/>
    <property type="match status" value="1"/>
</dbReference>
<keyword evidence="5 9" id="KW-0132">Cell division</keyword>
<gene>
    <name evidence="9" type="primary">murD</name>
    <name evidence="13" type="ordered locus">RPE_2105</name>
</gene>
<dbReference type="InterPro" id="IPR005762">
    <property type="entry name" value="MurD"/>
</dbReference>
<keyword evidence="6 9" id="KW-0547">Nucleotide-binding</keyword>
<protein>
    <recommendedName>
        <fullName evidence="9 10">UDP-N-acetylmuramoylalanine--D-glutamate ligase</fullName>
        <ecNumber evidence="9 10">6.3.2.9</ecNumber>
    </recommendedName>
    <alternativeName>
        <fullName evidence="9">D-glutamic acid-adding enzyme</fullName>
    </alternativeName>
    <alternativeName>
        <fullName evidence="9">UDP-N-acetylmuramoyl-L-alanyl-D-glutamate synthetase</fullName>
    </alternativeName>
</protein>
<dbReference type="GO" id="GO:0004326">
    <property type="term" value="F:tetrahydrofolylpolyglutamate synthase activity"/>
    <property type="evidence" value="ECO:0007669"/>
    <property type="project" value="InterPro"/>
</dbReference>
<dbReference type="SUPFAM" id="SSF53244">
    <property type="entry name" value="MurD-like peptide ligases, peptide-binding domain"/>
    <property type="match status" value="1"/>
</dbReference>
<dbReference type="UniPathway" id="UPA00219"/>
<evidence type="ECO:0000256" key="3">
    <source>
        <dbReference type="ARBA" id="ARBA00022490"/>
    </source>
</evidence>
<keyword evidence="4 9" id="KW-0436">Ligase</keyword>
<dbReference type="Pfam" id="PF08245">
    <property type="entry name" value="Mur_ligase_M"/>
    <property type="match status" value="1"/>
</dbReference>